<evidence type="ECO:0000259" key="3">
    <source>
        <dbReference type="Pfam" id="PF06991"/>
    </source>
</evidence>
<evidence type="ECO:0000313" key="4">
    <source>
        <dbReference type="EMBL" id="OZJ02460.1"/>
    </source>
</evidence>
<accession>A0A261XVT2</accession>
<dbReference type="InterPro" id="IPR009730">
    <property type="entry name" value="MFAP1_C"/>
</dbReference>
<dbReference type="Proteomes" id="UP000242875">
    <property type="component" value="Unassembled WGS sequence"/>
</dbReference>
<evidence type="ECO:0000313" key="5">
    <source>
        <dbReference type="Proteomes" id="UP000242875"/>
    </source>
</evidence>
<keyword evidence="5" id="KW-1185">Reference proteome</keyword>
<dbReference type="EMBL" id="MVBO01000150">
    <property type="protein sequence ID" value="OZJ02460.1"/>
    <property type="molecule type" value="Genomic_DNA"/>
</dbReference>
<reference evidence="4 5" key="1">
    <citation type="journal article" date="2017" name="Mycologia">
        <title>Bifiguratus adelaidae, gen. et sp. nov., a new member of Mucoromycotina in endophytic and soil-dwelling habitats.</title>
        <authorList>
            <person name="Torres-Cruz T.J."/>
            <person name="Billingsley Tobias T.L."/>
            <person name="Almatruk M."/>
            <person name="Hesse C."/>
            <person name="Kuske C.R."/>
            <person name="Desiro A."/>
            <person name="Benucci G.M."/>
            <person name="Bonito G."/>
            <person name="Stajich J.E."/>
            <person name="Dunlap C."/>
            <person name="Arnold A.E."/>
            <person name="Porras-Alfaro A."/>
        </authorList>
    </citation>
    <scope>NUCLEOTIDE SEQUENCE [LARGE SCALE GENOMIC DNA]</scope>
    <source>
        <strain evidence="4 5">AZ0501</strain>
    </source>
</reference>
<feature type="compositionally biased region" description="Basic and acidic residues" evidence="2">
    <location>
        <begin position="164"/>
        <end position="195"/>
    </location>
</feature>
<feature type="compositionally biased region" description="Acidic residues" evidence="2">
    <location>
        <begin position="223"/>
        <end position="236"/>
    </location>
</feature>
<proteinExistence type="predicted"/>
<comment type="caution">
    <text evidence="4">The sequence shown here is derived from an EMBL/GenBank/DDBJ whole genome shotgun (WGS) entry which is preliminary data.</text>
</comment>
<name>A0A261XVT2_9FUNG</name>
<dbReference type="Pfam" id="PF06991">
    <property type="entry name" value="MFAP1"/>
    <property type="match status" value="1"/>
</dbReference>
<evidence type="ECO:0000256" key="2">
    <source>
        <dbReference type="SAM" id="MobiDB-lite"/>
    </source>
</evidence>
<gene>
    <name evidence="4" type="ORF">BZG36_04109</name>
</gene>
<feature type="compositionally biased region" description="Acidic residues" evidence="2">
    <location>
        <begin position="130"/>
        <end position="151"/>
    </location>
</feature>
<feature type="coiled-coil region" evidence="1">
    <location>
        <begin position="241"/>
        <end position="293"/>
    </location>
</feature>
<feature type="domain" description="Micro-fibrillar-associated protein 1 C-terminal" evidence="3">
    <location>
        <begin position="146"/>
        <end position="358"/>
    </location>
</feature>
<feature type="compositionally biased region" description="Basic and acidic residues" evidence="2">
    <location>
        <begin position="120"/>
        <end position="129"/>
    </location>
</feature>
<dbReference type="OrthoDB" id="1111734at2759"/>
<sequence>MLVAKRWLSQEPSDDDEEEEEQEIRKQQALGQTKRSSIAFNNASKEVVTGIQRVEITEADAQGDRRLRRLQESRGSRQEKARQHDDTSTAIQEEQEEEEEEDEAALARKRALLKERARQRLAEEQRVEGAEEESEEEESSEYETDSEEEEQEIKLVKPVFISKSQRDTVKTREKLEAEEAAKEEARKKQLEERRLQSHNMVAEQIKRELEAPTRDADGSGPPEVDDTDDVDPAQEYEEWKIRELMRIKRDKEEKAERERELEELERYRALPEHIRLKEDLKRAEESRKKEKGQQAFMQRYYHKGAFYLDKDDEIFKRDYTAATPDEIRNRELLPKVMQVKNFGKHGQTKYTHLVDQDTSQFDAGWAQKTDINKRVLSRMGGIKDDFGRSSKRSRY</sequence>
<evidence type="ECO:0000256" key="1">
    <source>
        <dbReference type="SAM" id="Coils"/>
    </source>
</evidence>
<organism evidence="4 5">
    <name type="scientific">Bifiguratus adelaidae</name>
    <dbReference type="NCBI Taxonomy" id="1938954"/>
    <lineage>
        <taxon>Eukaryota</taxon>
        <taxon>Fungi</taxon>
        <taxon>Fungi incertae sedis</taxon>
        <taxon>Mucoromycota</taxon>
        <taxon>Mucoromycotina</taxon>
        <taxon>Endogonomycetes</taxon>
        <taxon>Endogonales</taxon>
        <taxon>Endogonales incertae sedis</taxon>
        <taxon>Bifiguratus</taxon>
    </lineage>
</organism>
<feature type="compositionally biased region" description="Acidic residues" evidence="2">
    <location>
        <begin position="93"/>
        <end position="104"/>
    </location>
</feature>
<keyword evidence="1" id="KW-0175">Coiled coil</keyword>
<dbReference type="InterPro" id="IPR033194">
    <property type="entry name" value="MFAP1"/>
</dbReference>
<feature type="region of interest" description="Disordered" evidence="2">
    <location>
        <begin position="120"/>
        <end position="236"/>
    </location>
</feature>
<feature type="compositionally biased region" description="Acidic residues" evidence="2">
    <location>
        <begin position="12"/>
        <end position="22"/>
    </location>
</feature>
<dbReference type="PANTHER" id="PTHR15327">
    <property type="entry name" value="MICROFIBRIL-ASSOCIATED PROTEIN"/>
    <property type="match status" value="1"/>
</dbReference>
<feature type="compositionally biased region" description="Basic and acidic residues" evidence="2">
    <location>
        <begin position="62"/>
        <end position="87"/>
    </location>
</feature>
<protein>
    <recommendedName>
        <fullName evidence="3">Micro-fibrillar-associated protein 1 C-terminal domain-containing protein</fullName>
    </recommendedName>
</protein>
<feature type="region of interest" description="Disordered" evidence="2">
    <location>
        <begin position="1"/>
        <end position="37"/>
    </location>
</feature>
<dbReference type="AlphaFoldDB" id="A0A261XVT2"/>
<feature type="region of interest" description="Disordered" evidence="2">
    <location>
        <begin position="57"/>
        <end position="106"/>
    </location>
</feature>
<feature type="compositionally biased region" description="Basic and acidic residues" evidence="2">
    <location>
        <begin position="204"/>
        <end position="217"/>
    </location>
</feature>